<keyword evidence="4" id="KW-1185">Reference proteome</keyword>
<proteinExistence type="predicted"/>
<reference evidence="2 4" key="1">
    <citation type="submission" date="2016-10" db="EMBL/GenBank/DDBJ databases">
        <title>Marinobacter salinus sp. nov., a moderately halophilic bacterium isolated from a tidal flat environment.</title>
        <authorList>
            <person name="Park S.-J."/>
        </authorList>
    </citation>
    <scope>NUCLEOTIDE SEQUENCE [LARGE SCALE GENOMIC DNA]</scope>
    <source>
        <strain evidence="2 4">Hb8</strain>
    </source>
</reference>
<evidence type="ECO:0000313" key="3">
    <source>
        <dbReference type="EMBL" id="AOY88361.1"/>
    </source>
</evidence>
<dbReference type="EMBL" id="CP017715">
    <property type="protein sequence ID" value="AOY88066.1"/>
    <property type="molecule type" value="Genomic_DNA"/>
</dbReference>
<feature type="region of interest" description="Disordered" evidence="1">
    <location>
        <begin position="1"/>
        <end position="38"/>
    </location>
</feature>
<evidence type="ECO:0000313" key="4">
    <source>
        <dbReference type="Proteomes" id="UP000177445"/>
    </source>
</evidence>
<dbReference type="Proteomes" id="UP000177445">
    <property type="component" value="Chromosome"/>
</dbReference>
<accession>A0A1D9GK89</accession>
<evidence type="ECO:0000256" key="1">
    <source>
        <dbReference type="SAM" id="MobiDB-lite"/>
    </source>
</evidence>
<organism evidence="2 4">
    <name type="scientific">Marinobacter salinus</name>
    <dbReference type="NCBI Taxonomy" id="1874317"/>
    <lineage>
        <taxon>Bacteria</taxon>
        <taxon>Pseudomonadati</taxon>
        <taxon>Pseudomonadota</taxon>
        <taxon>Gammaproteobacteria</taxon>
        <taxon>Pseudomonadales</taxon>
        <taxon>Marinobacteraceae</taxon>
        <taxon>Marinobacter</taxon>
    </lineage>
</organism>
<sequence>MRIAVERSPCYPQEPEQTDKSRLDPSAPALEGKPINPRSWSPLFRAFSSWLPALTIGLIPFQGCLPGMEWPVTKSNMTVFLDVPFNNTLHATCASLRHVNMYR</sequence>
<name>A0A1D9GK89_9GAMM</name>
<dbReference type="AlphaFoldDB" id="A0A1D9GK89"/>
<dbReference type="EMBL" id="CP017715">
    <property type="protein sequence ID" value="AOY88361.1"/>
    <property type="molecule type" value="Genomic_DNA"/>
</dbReference>
<gene>
    <name evidence="2" type="ORF">BKP64_07715</name>
    <name evidence="3" type="ORF">BKP64_09395</name>
</gene>
<protein>
    <submittedName>
        <fullName evidence="2">Uncharacterized protein</fullName>
    </submittedName>
</protein>
<dbReference type="KEGG" id="msq:BKP64_07715"/>
<evidence type="ECO:0000313" key="2">
    <source>
        <dbReference type="EMBL" id="AOY88066.1"/>
    </source>
</evidence>
<dbReference type="KEGG" id="msq:BKP64_09395"/>